<name>A0A2T2NKM7_CORCC</name>
<protein>
    <submittedName>
        <fullName evidence="2">Uncharacterized protein</fullName>
    </submittedName>
</protein>
<reference evidence="2 3" key="1">
    <citation type="journal article" date="2018" name="Front. Microbiol.">
        <title>Genome-Wide Analysis of Corynespora cassiicola Leaf Fall Disease Putative Effectors.</title>
        <authorList>
            <person name="Lopez D."/>
            <person name="Ribeiro S."/>
            <person name="Label P."/>
            <person name="Fumanal B."/>
            <person name="Venisse J.S."/>
            <person name="Kohler A."/>
            <person name="de Oliveira R.R."/>
            <person name="Labutti K."/>
            <person name="Lipzen A."/>
            <person name="Lail K."/>
            <person name="Bauer D."/>
            <person name="Ohm R.A."/>
            <person name="Barry K.W."/>
            <person name="Spatafora J."/>
            <person name="Grigoriev I.V."/>
            <person name="Martin F.M."/>
            <person name="Pujade-Renaud V."/>
        </authorList>
    </citation>
    <scope>NUCLEOTIDE SEQUENCE [LARGE SCALE GENOMIC DNA]</scope>
    <source>
        <strain evidence="2 3">Philippines</strain>
    </source>
</reference>
<accession>A0A2T2NKM7</accession>
<feature type="compositionally biased region" description="Basic residues" evidence="1">
    <location>
        <begin position="1"/>
        <end position="14"/>
    </location>
</feature>
<organism evidence="2 3">
    <name type="scientific">Corynespora cassiicola Philippines</name>
    <dbReference type="NCBI Taxonomy" id="1448308"/>
    <lineage>
        <taxon>Eukaryota</taxon>
        <taxon>Fungi</taxon>
        <taxon>Dikarya</taxon>
        <taxon>Ascomycota</taxon>
        <taxon>Pezizomycotina</taxon>
        <taxon>Dothideomycetes</taxon>
        <taxon>Pleosporomycetidae</taxon>
        <taxon>Pleosporales</taxon>
        <taxon>Corynesporascaceae</taxon>
        <taxon>Corynespora</taxon>
    </lineage>
</organism>
<dbReference type="EMBL" id="KZ678136">
    <property type="protein sequence ID" value="PSN65983.1"/>
    <property type="molecule type" value="Genomic_DNA"/>
</dbReference>
<feature type="compositionally biased region" description="Polar residues" evidence="1">
    <location>
        <begin position="60"/>
        <end position="83"/>
    </location>
</feature>
<dbReference type="Proteomes" id="UP000240883">
    <property type="component" value="Unassembled WGS sequence"/>
</dbReference>
<evidence type="ECO:0000313" key="3">
    <source>
        <dbReference type="Proteomes" id="UP000240883"/>
    </source>
</evidence>
<gene>
    <name evidence="2" type="ORF">BS50DRAFT_588771</name>
</gene>
<dbReference type="AlphaFoldDB" id="A0A2T2NKM7"/>
<proteinExistence type="predicted"/>
<keyword evidence="3" id="KW-1185">Reference proteome</keyword>
<feature type="region of interest" description="Disordered" evidence="1">
    <location>
        <begin position="1"/>
        <end position="115"/>
    </location>
</feature>
<sequence>MIKIRSHSMIKRKVPQTPASWPPSPNPKPRHLASPSKPWPESSTQHTSDPHLASDPPPTQTQTAPHEPSSRASKQASKTTSLPFPQPNRRSASRCESPAQKAGRGRTDLGLGRGSPIPTTALQNFSLRTHTHTHPSHFARAMWGIYPVGECAARLLWDGLGALCSGRSGVPAGLWTDTKAAAKRRQGCTSPW</sequence>
<evidence type="ECO:0000313" key="2">
    <source>
        <dbReference type="EMBL" id="PSN65983.1"/>
    </source>
</evidence>
<evidence type="ECO:0000256" key="1">
    <source>
        <dbReference type="SAM" id="MobiDB-lite"/>
    </source>
</evidence>